<dbReference type="AlphaFoldDB" id="A0AA39ESM4"/>
<organism evidence="1 2">
    <name type="scientific">Microctonus hyperodae</name>
    <name type="common">Parasitoid wasp</name>
    <dbReference type="NCBI Taxonomy" id="165561"/>
    <lineage>
        <taxon>Eukaryota</taxon>
        <taxon>Metazoa</taxon>
        <taxon>Ecdysozoa</taxon>
        <taxon>Arthropoda</taxon>
        <taxon>Hexapoda</taxon>
        <taxon>Insecta</taxon>
        <taxon>Pterygota</taxon>
        <taxon>Neoptera</taxon>
        <taxon>Endopterygota</taxon>
        <taxon>Hymenoptera</taxon>
        <taxon>Apocrita</taxon>
        <taxon>Ichneumonoidea</taxon>
        <taxon>Braconidae</taxon>
        <taxon>Euphorinae</taxon>
        <taxon>Microctonus</taxon>
    </lineage>
</organism>
<comment type="caution">
    <text evidence="1">The sequence shown here is derived from an EMBL/GenBank/DDBJ whole genome shotgun (WGS) entry which is preliminary data.</text>
</comment>
<dbReference type="Proteomes" id="UP001168972">
    <property type="component" value="Unassembled WGS sequence"/>
</dbReference>
<sequence>MKNVIERGCNKSLITSFRICNDDLCAAEDAVMTQIINMYRGKYGEFYRYITEVFHENQLGHMDINGEFRRQFQTKQYCPTCATEEEMAKEKYRNVINIRVSDEDINAQYVISLLDNFLYCCNKCKKAVITIEYK</sequence>
<accession>A0AA39ESM4</accession>
<evidence type="ECO:0000313" key="2">
    <source>
        <dbReference type="Proteomes" id="UP001168972"/>
    </source>
</evidence>
<evidence type="ECO:0000313" key="1">
    <source>
        <dbReference type="EMBL" id="KAK0157187.1"/>
    </source>
</evidence>
<reference evidence="1" key="1">
    <citation type="journal article" date="2023" name="bioRxiv">
        <title>Scaffold-level genome assemblies of two parasitoid biocontrol wasps reveal the parthenogenesis mechanism and an associated novel virus.</title>
        <authorList>
            <person name="Inwood S."/>
            <person name="Skelly J."/>
            <person name="Guhlin J."/>
            <person name="Harrop T."/>
            <person name="Goldson S."/>
            <person name="Dearden P."/>
        </authorList>
    </citation>
    <scope>NUCLEOTIDE SEQUENCE</scope>
    <source>
        <strain evidence="1">Lincoln</strain>
        <tissue evidence="1">Whole body</tissue>
    </source>
</reference>
<dbReference type="EMBL" id="JAQQBR010002230">
    <property type="protein sequence ID" value="KAK0157187.1"/>
    <property type="molecule type" value="Genomic_DNA"/>
</dbReference>
<gene>
    <name evidence="1" type="ORF">PV327_011342</name>
</gene>
<proteinExistence type="predicted"/>
<protein>
    <submittedName>
        <fullName evidence="1">Uncharacterized protein</fullName>
    </submittedName>
</protein>
<reference evidence="1" key="2">
    <citation type="submission" date="2023-03" db="EMBL/GenBank/DDBJ databases">
        <authorList>
            <person name="Inwood S.N."/>
            <person name="Skelly J.G."/>
            <person name="Guhlin J."/>
            <person name="Harrop T.W.R."/>
            <person name="Goldson S.G."/>
            <person name="Dearden P.K."/>
        </authorList>
    </citation>
    <scope>NUCLEOTIDE SEQUENCE</scope>
    <source>
        <strain evidence="1">Lincoln</strain>
        <tissue evidence="1">Whole body</tissue>
    </source>
</reference>
<name>A0AA39ESM4_MICHY</name>
<keyword evidence="2" id="KW-1185">Reference proteome</keyword>